<reference evidence="1" key="1">
    <citation type="journal article" date="2015" name="Nature">
        <title>Complex archaea that bridge the gap between prokaryotes and eukaryotes.</title>
        <authorList>
            <person name="Spang A."/>
            <person name="Saw J.H."/>
            <person name="Jorgensen S.L."/>
            <person name="Zaremba-Niedzwiedzka K."/>
            <person name="Martijn J."/>
            <person name="Lind A.E."/>
            <person name="van Eijk R."/>
            <person name="Schleper C."/>
            <person name="Guy L."/>
            <person name="Ettema T.J."/>
        </authorList>
    </citation>
    <scope>NUCLEOTIDE SEQUENCE</scope>
</reference>
<dbReference type="EMBL" id="LAZR01040081">
    <property type="protein sequence ID" value="KKL15387.1"/>
    <property type="molecule type" value="Genomic_DNA"/>
</dbReference>
<organism evidence="1">
    <name type="scientific">marine sediment metagenome</name>
    <dbReference type="NCBI Taxonomy" id="412755"/>
    <lineage>
        <taxon>unclassified sequences</taxon>
        <taxon>metagenomes</taxon>
        <taxon>ecological metagenomes</taxon>
    </lineage>
</organism>
<dbReference type="AlphaFoldDB" id="A0A0F9BNI3"/>
<sequence>MPAMAEMIFRVIYDEGNSNPAGRLVVGIA</sequence>
<accession>A0A0F9BNI3</accession>
<comment type="caution">
    <text evidence="1">The sequence shown here is derived from an EMBL/GenBank/DDBJ whole genome shotgun (WGS) entry which is preliminary data.</text>
</comment>
<gene>
    <name evidence="1" type="ORF">LCGC14_2506140</name>
</gene>
<evidence type="ECO:0000313" key="1">
    <source>
        <dbReference type="EMBL" id="KKL15387.1"/>
    </source>
</evidence>
<name>A0A0F9BNI3_9ZZZZ</name>
<proteinExistence type="predicted"/>
<protein>
    <submittedName>
        <fullName evidence="1">Uncharacterized protein</fullName>
    </submittedName>
</protein>